<dbReference type="RefSeq" id="WP_138319900.1">
    <property type="nucleotide sequence ID" value="NZ_VCBC01000009.1"/>
</dbReference>
<keyword evidence="2 5" id="KW-0413">Isomerase</keyword>
<comment type="caution">
    <text evidence="5">The sequence shown here is derived from an EMBL/GenBank/DDBJ whole genome shotgun (WGS) entry which is preliminary data.</text>
</comment>
<dbReference type="GO" id="GO:0006571">
    <property type="term" value="P:tyrosine biosynthetic process"/>
    <property type="evidence" value="ECO:0007669"/>
    <property type="project" value="UniProtKB-UniPathway"/>
</dbReference>
<dbReference type="InterPro" id="IPR036291">
    <property type="entry name" value="NAD(P)-bd_dom_sf"/>
</dbReference>
<dbReference type="InterPro" id="IPR046826">
    <property type="entry name" value="PDH_N"/>
</dbReference>
<reference evidence="5 6" key="1">
    <citation type="submission" date="2019-05" db="EMBL/GenBank/DDBJ databases">
        <title>Genome sequences of Thalassotalea litorea 1K03283.</title>
        <authorList>
            <person name="Zhang D."/>
        </authorList>
    </citation>
    <scope>NUCLEOTIDE SEQUENCE [LARGE SCALE GENOMIC DNA]</scope>
    <source>
        <strain evidence="5 6">MCCC 1K03283</strain>
    </source>
</reference>
<comment type="pathway">
    <text evidence="2">Metabolic intermediate biosynthesis; prephenate biosynthesis; prephenate from chorismate: step 1/1.</text>
</comment>
<dbReference type="InterPro" id="IPR050812">
    <property type="entry name" value="Preph/Arog_dehydrog"/>
</dbReference>
<dbReference type="Pfam" id="PF20463">
    <property type="entry name" value="PDH_C"/>
    <property type="match status" value="1"/>
</dbReference>
<dbReference type="Gene3D" id="1.10.3660.10">
    <property type="entry name" value="6-phosphogluconate dehydrogenase C-terminal like domain"/>
    <property type="match status" value="1"/>
</dbReference>
<dbReference type="InterPro" id="IPR003099">
    <property type="entry name" value="Prephen_DH"/>
</dbReference>
<dbReference type="PROSITE" id="PS51168">
    <property type="entry name" value="CHORISMATE_MUT_2"/>
    <property type="match status" value="1"/>
</dbReference>
<keyword evidence="2" id="KW-0028">Amino-acid biosynthesis</keyword>
<keyword evidence="2" id="KW-0827">Tyrosine biosynthesis</keyword>
<dbReference type="Pfam" id="PF01817">
    <property type="entry name" value="CM_2"/>
    <property type="match status" value="1"/>
</dbReference>
<comment type="subcellular location">
    <subcellularLocation>
        <location evidence="2">Cytoplasm</location>
    </subcellularLocation>
</comment>
<dbReference type="GO" id="GO:0004106">
    <property type="term" value="F:chorismate mutase activity"/>
    <property type="evidence" value="ECO:0007669"/>
    <property type="project" value="InterPro"/>
</dbReference>
<keyword evidence="2" id="KW-0057">Aromatic amino acid biosynthesis</keyword>
<dbReference type="InterPro" id="IPR008244">
    <property type="entry name" value="Chor_mut/prephenate_DH_T"/>
</dbReference>
<dbReference type="SUPFAM" id="SSF51735">
    <property type="entry name" value="NAD(P)-binding Rossmann-fold domains"/>
    <property type="match status" value="1"/>
</dbReference>
<dbReference type="PIRSF" id="PIRSF001499">
    <property type="entry name" value="Chor_mut_pdh_Tpr"/>
    <property type="match status" value="1"/>
</dbReference>
<evidence type="ECO:0000313" key="5">
    <source>
        <dbReference type="EMBL" id="TLU64764.1"/>
    </source>
</evidence>
<dbReference type="UniPathway" id="UPA00120">
    <property type="reaction ID" value="UER00203"/>
</dbReference>
<dbReference type="GO" id="GO:0070403">
    <property type="term" value="F:NAD+ binding"/>
    <property type="evidence" value="ECO:0007669"/>
    <property type="project" value="InterPro"/>
</dbReference>
<dbReference type="GO" id="GO:0005737">
    <property type="term" value="C:cytoplasm"/>
    <property type="evidence" value="ECO:0007669"/>
    <property type="project" value="UniProtKB-SubCell"/>
</dbReference>
<keyword evidence="2" id="KW-0520">NAD</keyword>
<comment type="pathway">
    <text evidence="2">Amino-acid biosynthesis; L-tyrosine biosynthesis; (4-hydroxyphenyl)pyruvate from prephenate (NAD(+) route): step 1/1.</text>
</comment>
<dbReference type="InterPro" id="IPR002701">
    <property type="entry name" value="CM_II_prokaryot"/>
</dbReference>
<dbReference type="NCBIfam" id="NF008400">
    <property type="entry name" value="PRK11199.1"/>
    <property type="match status" value="1"/>
</dbReference>
<dbReference type="PROSITE" id="PS51176">
    <property type="entry name" value="PDH_ADH"/>
    <property type="match status" value="1"/>
</dbReference>
<evidence type="ECO:0000313" key="6">
    <source>
        <dbReference type="Proteomes" id="UP000307790"/>
    </source>
</evidence>
<feature type="domain" description="Chorismate mutase" evidence="3">
    <location>
        <begin position="6"/>
        <end position="97"/>
    </location>
</feature>
<dbReference type="UniPathway" id="UPA00122">
    <property type="reaction ID" value="UER00961"/>
</dbReference>
<dbReference type="OrthoDB" id="6198144at2"/>
<keyword evidence="6" id="KW-1185">Reference proteome</keyword>
<dbReference type="Pfam" id="PF02153">
    <property type="entry name" value="PDH_N"/>
    <property type="match status" value="1"/>
</dbReference>
<dbReference type="GO" id="GO:0008977">
    <property type="term" value="F:prephenate dehydrogenase (NAD+) activity"/>
    <property type="evidence" value="ECO:0007669"/>
    <property type="project" value="InterPro"/>
</dbReference>
<dbReference type="PANTHER" id="PTHR21363:SF0">
    <property type="entry name" value="PREPHENATE DEHYDROGENASE [NADP(+)]"/>
    <property type="match status" value="1"/>
</dbReference>
<dbReference type="GO" id="GO:0046417">
    <property type="term" value="P:chorismate metabolic process"/>
    <property type="evidence" value="ECO:0007669"/>
    <property type="project" value="InterPro"/>
</dbReference>
<protein>
    <recommendedName>
        <fullName evidence="2">T-protein</fullName>
    </recommendedName>
</protein>
<proteinExistence type="predicted"/>
<dbReference type="AlphaFoldDB" id="A0A5R9IGV1"/>
<dbReference type="Gene3D" id="3.40.50.720">
    <property type="entry name" value="NAD(P)-binding Rossmann-like Domain"/>
    <property type="match status" value="1"/>
</dbReference>
<dbReference type="EMBL" id="VCBC01000009">
    <property type="protein sequence ID" value="TLU64764.1"/>
    <property type="molecule type" value="Genomic_DNA"/>
</dbReference>
<name>A0A5R9IGV1_9GAMM</name>
<evidence type="ECO:0000256" key="1">
    <source>
        <dbReference type="ARBA" id="ARBA00023002"/>
    </source>
</evidence>
<dbReference type="SMART" id="SM00830">
    <property type="entry name" value="CM_2"/>
    <property type="match status" value="1"/>
</dbReference>
<dbReference type="GO" id="GO:0004665">
    <property type="term" value="F:prephenate dehydrogenase (NADP+) activity"/>
    <property type="evidence" value="ECO:0007669"/>
    <property type="project" value="InterPro"/>
</dbReference>
<organism evidence="5 6">
    <name type="scientific">Thalassotalea litorea</name>
    <dbReference type="NCBI Taxonomy" id="2020715"/>
    <lineage>
        <taxon>Bacteria</taxon>
        <taxon>Pseudomonadati</taxon>
        <taxon>Pseudomonadota</taxon>
        <taxon>Gammaproteobacteria</taxon>
        <taxon>Alteromonadales</taxon>
        <taxon>Colwelliaceae</taxon>
        <taxon>Thalassotalea</taxon>
    </lineage>
</organism>
<dbReference type="InterPro" id="IPR046825">
    <property type="entry name" value="PDH_C"/>
</dbReference>
<dbReference type="Proteomes" id="UP000307790">
    <property type="component" value="Unassembled WGS sequence"/>
</dbReference>
<evidence type="ECO:0000259" key="4">
    <source>
        <dbReference type="PROSITE" id="PS51176"/>
    </source>
</evidence>
<evidence type="ECO:0000256" key="2">
    <source>
        <dbReference type="PIRNR" id="PIRNR001499"/>
    </source>
</evidence>
<keyword evidence="1 2" id="KW-0560">Oxidoreductase</keyword>
<sequence>MPITDEKFSAELSALREQIDDIDHQLLSLLATRRKITSQVGTLKSKAGVAIFDPSREQALLASLADKCKDYEVSPDLIQDLFKRIMRDSYSSQDERGYQKVNADIEKVVVIGGKGQLGSIFVDLFKRSGYQVHTLEAQDWPNADNILTGANLVIVAVPINVTERVINQLSDLDKDCILADITSIKSEPMTHMLNVHKGPVVGLHPMFGPGVTGMIKQTVIVCEGRALHHCEWLMQQLQVWGAELKYYSAAEHDETMAMVQVMRHFSTISYGYHLMQEGTDLQRLLDMSSPIYRLELAMVGRLFAQDKQLYADIIFSNGNNVAVMKRYAERFLTLLSAVECQDKELFLNTFTQVSDWFGDYAQSFLLESQQLLNKTKES</sequence>
<keyword evidence="2" id="KW-0963">Cytoplasm</keyword>
<dbReference type="SUPFAM" id="SSF48600">
    <property type="entry name" value="Chorismate mutase II"/>
    <property type="match status" value="1"/>
</dbReference>
<dbReference type="SUPFAM" id="SSF48179">
    <property type="entry name" value="6-phosphogluconate dehydrogenase C-terminal domain-like"/>
    <property type="match status" value="1"/>
</dbReference>
<dbReference type="PANTHER" id="PTHR21363">
    <property type="entry name" value="PREPHENATE DEHYDROGENASE"/>
    <property type="match status" value="1"/>
</dbReference>
<gene>
    <name evidence="5" type="primary">tyrA</name>
    <name evidence="5" type="ORF">FE810_09880</name>
</gene>
<feature type="domain" description="Prephenate/arogenate dehydrogenase" evidence="4">
    <location>
        <begin position="106"/>
        <end position="368"/>
    </location>
</feature>
<dbReference type="Gene3D" id="1.20.59.10">
    <property type="entry name" value="Chorismate mutase"/>
    <property type="match status" value="1"/>
</dbReference>
<dbReference type="InterPro" id="IPR036263">
    <property type="entry name" value="Chorismate_II_sf"/>
</dbReference>
<dbReference type="InterPro" id="IPR008927">
    <property type="entry name" value="6-PGluconate_DH-like_C_sf"/>
</dbReference>
<accession>A0A5R9IGV1</accession>
<dbReference type="InterPro" id="IPR036979">
    <property type="entry name" value="CM_dom_sf"/>
</dbReference>
<evidence type="ECO:0000259" key="3">
    <source>
        <dbReference type="PROSITE" id="PS51168"/>
    </source>
</evidence>